<dbReference type="AlphaFoldDB" id="A0AA35M3X8"/>
<evidence type="ECO:0000313" key="3">
    <source>
        <dbReference type="Proteomes" id="UP001160390"/>
    </source>
</evidence>
<reference evidence="2" key="1">
    <citation type="submission" date="2023-01" db="EMBL/GenBank/DDBJ databases">
        <authorList>
            <person name="Piombo E."/>
        </authorList>
    </citation>
    <scope>NUCLEOTIDE SEQUENCE</scope>
</reference>
<evidence type="ECO:0000313" key="2">
    <source>
        <dbReference type="EMBL" id="CAI6089739.1"/>
    </source>
</evidence>
<proteinExistence type="predicted"/>
<dbReference type="Proteomes" id="UP001160390">
    <property type="component" value="Unassembled WGS sequence"/>
</dbReference>
<evidence type="ECO:0000256" key="1">
    <source>
        <dbReference type="SAM" id="MobiDB-lite"/>
    </source>
</evidence>
<accession>A0AA35M3X8</accession>
<feature type="region of interest" description="Disordered" evidence="1">
    <location>
        <begin position="113"/>
        <end position="135"/>
    </location>
</feature>
<keyword evidence="3" id="KW-1185">Reference proteome</keyword>
<gene>
    <name evidence="2" type="ORF">CCHLO57077_00001326</name>
</gene>
<protein>
    <submittedName>
        <fullName evidence="2">Uncharacterized protein</fullName>
    </submittedName>
</protein>
<name>A0AA35M3X8_9HYPO</name>
<sequence>MSIAEGDVVRLVPVHTRRRARVVADLAHKGRRLGVREGQRRRGRGPGVERDVPADLDAKVERDAGAGLKADHLAAGAAVPHRGVPLDGVDAHRRDVAARGAVNILAPGLIGRSSDERGVGNEDAQGQDKNNPRCKGSAERALIIRQVSHETLTARGDDVGAGLGVHTVHVDLGVLDLNHVLLAVLSVQTLLGVVLEEAVQSTTVEEDVAGVVDTETPSLSASLTSALGKGRVEVLGVSSEWGLGIGVALHIGSLGLDDTHVDVLGALEVVVVEDIVLRGGSPQPDGLGRLDEQTTAVVDVDLVEVGTVKLVVGNPEPGVLHVHASSLGNMHEHEGTNALRVGRGSLLGSLAALVGLQVGTSGATDAEVDVPETSGALAGGLEIPLHEDGTGLRTLGLNHEVGNLNIANIAWLADLEHGLGVGLVEELGVGTSSHDQRPDLTNNLDVLGDLDGVADDVGTVGEVDNLALSGTVEGSLDSGSIISLTVTLGTLGLDGDELGGINISVLRLAADENTTGVVKENGGLGGGGLSGLDGLTGATSVGASLDEGGNLLVTGEDGGASSAVGDSDRDVASEVGVVDDEGSVGAGLGRVVEGLDSDRSVRKDTILNNDCADGLSVATTSQVKTNTAVLDGKSVVVPDPVPDLVDGGVAVVEAQVAGSELLAAEEGTVLSTVKDEVSDEATRSVLHEDTLLGVVLAAVLNHEELDVLERGGLGNLPVDTSLGLGGDVDLEVANLSEEVVLVGEPVVTGVSVRVGVDDSHALEVGTGLEGGDIRKITNQVGVVVGNDGLGDNVGTRGEVDESGSGGAGVAAQTASVVASSDSSVDGNSVIRGTITLGTVVFDVAEDGVVATTGAEGNGASALNAREPP</sequence>
<comment type="caution">
    <text evidence="2">The sequence shown here is derived from an EMBL/GenBank/DDBJ whole genome shotgun (WGS) entry which is preliminary data.</text>
</comment>
<organism evidence="2 3">
    <name type="scientific">Clonostachys chloroleuca</name>
    <dbReference type="NCBI Taxonomy" id="1926264"/>
    <lineage>
        <taxon>Eukaryota</taxon>
        <taxon>Fungi</taxon>
        <taxon>Dikarya</taxon>
        <taxon>Ascomycota</taxon>
        <taxon>Pezizomycotina</taxon>
        <taxon>Sordariomycetes</taxon>
        <taxon>Hypocreomycetidae</taxon>
        <taxon>Hypocreales</taxon>
        <taxon>Bionectriaceae</taxon>
        <taxon>Clonostachys</taxon>
    </lineage>
</organism>
<dbReference type="EMBL" id="CABFNP030001012">
    <property type="protein sequence ID" value="CAI6089739.1"/>
    <property type="molecule type" value="Genomic_DNA"/>
</dbReference>